<name>A0A564SP76_9FIRM</name>
<organism evidence="2 3">
    <name type="scientific">[Ruminococcus] torques</name>
    <dbReference type="NCBI Taxonomy" id="33039"/>
    <lineage>
        <taxon>Bacteria</taxon>
        <taxon>Bacillati</taxon>
        <taxon>Bacillota</taxon>
        <taxon>Clostridia</taxon>
        <taxon>Lachnospirales</taxon>
        <taxon>Lachnospiraceae</taxon>
        <taxon>Mediterraneibacter</taxon>
    </lineage>
</organism>
<keyword evidence="3" id="KW-1185">Reference proteome</keyword>
<keyword evidence="2" id="KW-0808">Transferase</keyword>
<dbReference type="Proteomes" id="UP000363661">
    <property type="component" value="Unassembled WGS sequence"/>
</dbReference>
<dbReference type="RefSeq" id="WP_144366441.1">
    <property type="nucleotide sequence ID" value="NZ_CABHNA010000026.1"/>
</dbReference>
<dbReference type="Pfam" id="PF04230">
    <property type="entry name" value="PS_pyruv_trans"/>
    <property type="match status" value="1"/>
</dbReference>
<reference evidence="2 3" key="1">
    <citation type="submission" date="2019-07" db="EMBL/GenBank/DDBJ databases">
        <authorList>
            <person name="Hibberd C M."/>
            <person name="Gehrig L. J."/>
            <person name="Chang H.-W."/>
            <person name="Venkatesh S."/>
        </authorList>
    </citation>
    <scope>NUCLEOTIDE SEQUENCE [LARGE SCALE GENOMIC DNA]</scope>
    <source>
        <strain evidence="2">Ruminococcus_torques_SSTS_Bg7063</strain>
    </source>
</reference>
<dbReference type="AlphaFoldDB" id="A0A564SP76"/>
<protein>
    <submittedName>
        <fullName evidence="2">Polysaccharide pyruvyl transferase</fullName>
    </submittedName>
</protein>
<proteinExistence type="predicted"/>
<accession>A0A564SP76</accession>
<feature type="domain" description="Polysaccharide pyruvyl transferase" evidence="1">
    <location>
        <begin position="13"/>
        <end position="312"/>
    </location>
</feature>
<dbReference type="InterPro" id="IPR007345">
    <property type="entry name" value="Polysacch_pyruvyl_Trfase"/>
</dbReference>
<evidence type="ECO:0000313" key="2">
    <source>
        <dbReference type="EMBL" id="VUW96899.1"/>
    </source>
</evidence>
<evidence type="ECO:0000259" key="1">
    <source>
        <dbReference type="Pfam" id="PF04230"/>
    </source>
</evidence>
<gene>
    <name evidence="2" type="ORF">RTSSTS7063_00020</name>
</gene>
<dbReference type="EMBL" id="CABHNA010000026">
    <property type="protein sequence ID" value="VUW96899.1"/>
    <property type="molecule type" value="Genomic_DNA"/>
</dbReference>
<evidence type="ECO:0000313" key="3">
    <source>
        <dbReference type="Proteomes" id="UP000363661"/>
    </source>
</evidence>
<sequence>MKRIGILAVRTLNYGSLLQSYATQEIVKDLGYDCDIILYKKTNVVKQGLRLLDKDVRNNTLRSFHKKLYIKTHGKELQSYFSRKTEALVNFIDEYFKSSPEYRGRKALLVAGREYDAYLLGSDQVWNPMNYGGDYFSMSWVPDDKVKIAYAASFGVTEIPEYQIKKTKRDLARIEYISVRETSGQKLIKNLIERDVPVVADPTILANRRIWDDLKGDRLIKKDYIMCYFLGNNPNHRKLAEKLSKKTGLPIVTLPHGDEIVKADFGFGEIKPQGVGPAEFVNLISNAKYVCTDSFHGTVFSILYKRQFMVFNRYTADVNGKSSTNSRLSSLLNLLGLENRLYDSNKGLKQDMFEPINFETAHKNIEELREQSLAYLKNALSDSRI</sequence>
<dbReference type="GO" id="GO:0016740">
    <property type="term" value="F:transferase activity"/>
    <property type="evidence" value="ECO:0007669"/>
    <property type="project" value="UniProtKB-KW"/>
</dbReference>